<dbReference type="PANTHER" id="PTHR21847">
    <property type="entry name" value="EF-HAND CALCIUM-BINDING DOMAIN-CONTAINING PROTEIN 10"/>
    <property type="match status" value="1"/>
</dbReference>
<dbReference type="Gene3D" id="1.10.238.10">
    <property type="entry name" value="EF-hand"/>
    <property type="match status" value="1"/>
</dbReference>
<accession>A0AAD7UCH1</accession>
<dbReference type="AlphaFoldDB" id="A0AAD7UCH1"/>
<organism evidence="2 3">
    <name type="scientific">Chrysophaeum taylorii</name>
    <dbReference type="NCBI Taxonomy" id="2483200"/>
    <lineage>
        <taxon>Eukaryota</taxon>
        <taxon>Sar</taxon>
        <taxon>Stramenopiles</taxon>
        <taxon>Ochrophyta</taxon>
        <taxon>Pelagophyceae</taxon>
        <taxon>Pelagomonadales</taxon>
        <taxon>Pelagomonadaceae</taxon>
        <taxon>Chrysophaeum</taxon>
    </lineage>
</organism>
<dbReference type="CDD" id="cd22976">
    <property type="entry name" value="DD_EFCAB10"/>
    <property type="match status" value="1"/>
</dbReference>
<dbReference type="InterPro" id="IPR002048">
    <property type="entry name" value="EF_hand_dom"/>
</dbReference>
<dbReference type="GO" id="GO:0005509">
    <property type="term" value="F:calcium ion binding"/>
    <property type="evidence" value="ECO:0007669"/>
    <property type="project" value="InterPro"/>
</dbReference>
<evidence type="ECO:0000259" key="1">
    <source>
        <dbReference type="PROSITE" id="PS50222"/>
    </source>
</evidence>
<sequence>MDPREDAERYLNEHKVKKLFKELGTRLLYERPADPNAFLIKVLQEMRDHKRRERFFSEADVRACFGAYDVTNTGKISADQYLNALSSMGVETPTPLSEPTVDRETFVSNVLAELDRDAQ</sequence>
<dbReference type="SUPFAM" id="SSF47391">
    <property type="entry name" value="Dimerization-anchoring domain of cAMP-dependent PK regulatory subunit"/>
    <property type="match status" value="1"/>
</dbReference>
<gene>
    <name evidence="2" type="ORF">CTAYLR_007866</name>
</gene>
<feature type="domain" description="EF-hand" evidence="1">
    <location>
        <begin position="56"/>
        <end position="91"/>
    </location>
</feature>
<keyword evidence="3" id="KW-1185">Reference proteome</keyword>
<dbReference type="Proteomes" id="UP001230188">
    <property type="component" value="Unassembled WGS sequence"/>
</dbReference>
<dbReference type="PANTHER" id="PTHR21847:SF1">
    <property type="entry name" value="EF-HAND CALCIUM-BINDING DOMAIN-CONTAINING PROTEIN 10"/>
    <property type="match status" value="1"/>
</dbReference>
<evidence type="ECO:0000313" key="3">
    <source>
        <dbReference type="Proteomes" id="UP001230188"/>
    </source>
</evidence>
<dbReference type="InterPro" id="IPR049760">
    <property type="entry name" value="DD_EFCAB10"/>
</dbReference>
<dbReference type="SUPFAM" id="SSF47473">
    <property type="entry name" value="EF-hand"/>
    <property type="match status" value="1"/>
</dbReference>
<evidence type="ECO:0000313" key="2">
    <source>
        <dbReference type="EMBL" id="KAJ8602291.1"/>
    </source>
</evidence>
<protein>
    <recommendedName>
        <fullName evidence="1">EF-hand domain-containing protein</fullName>
    </recommendedName>
</protein>
<reference evidence="2" key="1">
    <citation type="submission" date="2023-01" db="EMBL/GenBank/DDBJ databases">
        <title>Metagenome sequencing of chrysophaentin producing Chrysophaeum taylorii.</title>
        <authorList>
            <person name="Davison J."/>
            <person name="Bewley C."/>
        </authorList>
    </citation>
    <scope>NUCLEOTIDE SEQUENCE</scope>
    <source>
        <strain evidence="2">NIES-1699</strain>
    </source>
</reference>
<dbReference type="EMBL" id="JAQMWT010000387">
    <property type="protein sequence ID" value="KAJ8602291.1"/>
    <property type="molecule type" value="Genomic_DNA"/>
</dbReference>
<dbReference type="PROSITE" id="PS50222">
    <property type="entry name" value="EF_HAND_2"/>
    <property type="match status" value="1"/>
</dbReference>
<dbReference type="InterPro" id="IPR011992">
    <property type="entry name" value="EF-hand-dom_pair"/>
</dbReference>
<proteinExistence type="predicted"/>
<comment type="caution">
    <text evidence="2">The sequence shown here is derived from an EMBL/GenBank/DDBJ whole genome shotgun (WGS) entry which is preliminary data.</text>
</comment>
<name>A0AAD7UCH1_9STRA</name>
<dbReference type="Gene3D" id="1.20.890.10">
    <property type="entry name" value="cAMP-dependent protein kinase regulatory subunit, dimerization-anchoring domain"/>
    <property type="match status" value="1"/>
</dbReference>
<dbReference type="InterPro" id="IPR039879">
    <property type="entry name" value="EFC10"/>
</dbReference>